<evidence type="ECO:0000313" key="7">
    <source>
        <dbReference type="Proteomes" id="UP000243719"/>
    </source>
</evidence>
<gene>
    <name evidence="6" type="ORF">SAMN05216551_102341</name>
</gene>
<dbReference type="Gene3D" id="1.20.120.530">
    <property type="entry name" value="GntR ligand-binding domain-like"/>
    <property type="match status" value="1"/>
</dbReference>
<reference evidence="7" key="1">
    <citation type="submission" date="2016-09" db="EMBL/GenBank/DDBJ databases">
        <authorList>
            <person name="Varghese N."/>
            <person name="Submissions S."/>
        </authorList>
    </citation>
    <scope>NUCLEOTIDE SEQUENCE [LARGE SCALE GENOMIC DNA]</scope>
    <source>
        <strain evidence="7">JS23</strain>
    </source>
</reference>
<keyword evidence="3" id="KW-0804">Transcription</keyword>
<dbReference type="EMBL" id="FNLO01000002">
    <property type="protein sequence ID" value="SDV47179.1"/>
    <property type="molecule type" value="Genomic_DNA"/>
</dbReference>
<accession>A0A1H2PM51</accession>
<dbReference type="InterPro" id="IPR000524">
    <property type="entry name" value="Tscrpt_reg_HTH_GntR"/>
</dbReference>
<proteinExistence type="predicted"/>
<dbReference type="PANTHER" id="PTHR43537">
    <property type="entry name" value="TRANSCRIPTIONAL REGULATOR, GNTR FAMILY"/>
    <property type="match status" value="1"/>
</dbReference>
<dbReference type="PANTHER" id="PTHR43537:SF5">
    <property type="entry name" value="UXU OPERON TRANSCRIPTIONAL REGULATOR"/>
    <property type="match status" value="1"/>
</dbReference>
<dbReference type="SMART" id="SM00895">
    <property type="entry name" value="FCD"/>
    <property type="match status" value="1"/>
</dbReference>
<feature type="region of interest" description="Disordered" evidence="4">
    <location>
        <begin position="1"/>
        <end position="24"/>
    </location>
</feature>
<evidence type="ECO:0000256" key="1">
    <source>
        <dbReference type="ARBA" id="ARBA00023015"/>
    </source>
</evidence>
<sequence length="263" mass="29230">MPSPSRPNRGVDTAPPSRASFSPIKTKRAFEEVCDQVRREVALGKLRPGDRLPPERDFAEQLGVSRTAIREAMRSLENAGLVQCFQGMGGGAFISERNSSVVTQAVSDMVMLGQIPSHSVTEARIILTEQAIRLACLRATDDDLDAIERDTDQAEELTLAGNYSRRGSYITEFYRLLASATHNQVMVMLVESLSELVRTQMVQVSVKPRKDFIAVRRAVLKHLRARDADKAVAEMRKHLERLDRHLQDDLIEKSKATADSAGS</sequence>
<dbReference type="SMART" id="SM00345">
    <property type="entry name" value="HTH_GNTR"/>
    <property type="match status" value="1"/>
</dbReference>
<dbReference type="SUPFAM" id="SSF48008">
    <property type="entry name" value="GntR ligand-binding domain-like"/>
    <property type="match status" value="1"/>
</dbReference>
<keyword evidence="2 6" id="KW-0238">DNA-binding</keyword>
<dbReference type="STRING" id="1770053.SAMN05216551_102341"/>
<dbReference type="GO" id="GO:0003700">
    <property type="term" value="F:DNA-binding transcription factor activity"/>
    <property type="evidence" value="ECO:0007669"/>
    <property type="project" value="InterPro"/>
</dbReference>
<evidence type="ECO:0000256" key="4">
    <source>
        <dbReference type="SAM" id="MobiDB-lite"/>
    </source>
</evidence>
<dbReference type="OrthoDB" id="5296437at2"/>
<evidence type="ECO:0000256" key="2">
    <source>
        <dbReference type="ARBA" id="ARBA00023125"/>
    </source>
</evidence>
<dbReference type="InterPro" id="IPR008920">
    <property type="entry name" value="TF_FadR/GntR_C"/>
</dbReference>
<dbReference type="RefSeq" id="WP_091905457.1">
    <property type="nucleotide sequence ID" value="NZ_FNLO01000002.1"/>
</dbReference>
<dbReference type="InterPro" id="IPR011711">
    <property type="entry name" value="GntR_C"/>
</dbReference>
<dbReference type="InterPro" id="IPR036390">
    <property type="entry name" value="WH_DNA-bd_sf"/>
</dbReference>
<name>A0A1H2PM51_9BURK</name>
<dbReference type="Proteomes" id="UP000243719">
    <property type="component" value="Unassembled WGS sequence"/>
</dbReference>
<dbReference type="AlphaFoldDB" id="A0A1H2PM51"/>
<dbReference type="GO" id="GO:0003677">
    <property type="term" value="F:DNA binding"/>
    <property type="evidence" value="ECO:0007669"/>
    <property type="project" value="UniProtKB-KW"/>
</dbReference>
<dbReference type="CDD" id="cd07377">
    <property type="entry name" value="WHTH_GntR"/>
    <property type="match status" value="1"/>
</dbReference>
<feature type="domain" description="HTH gntR-type" evidence="5">
    <location>
        <begin position="27"/>
        <end position="97"/>
    </location>
</feature>
<dbReference type="Pfam" id="PF07729">
    <property type="entry name" value="FCD"/>
    <property type="match status" value="1"/>
</dbReference>
<evidence type="ECO:0000259" key="5">
    <source>
        <dbReference type="PROSITE" id="PS50949"/>
    </source>
</evidence>
<evidence type="ECO:0000256" key="3">
    <source>
        <dbReference type="ARBA" id="ARBA00023163"/>
    </source>
</evidence>
<keyword evidence="1" id="KW-0805">Transcription regulation</keyword>
<dbReference type="PROSITE" id="PS50949">
    <property type="entry name" value="HTH_GNTR"/>
    <property type="match status" value="1"/>
</dbReference>
<dbReference type="InterPro" id="IPR036388">
    <property type="entry name" value="WH-like_DNA-bd_sf"/>
</dbReference>
<organism evidence="6 7">
    <name type="scientific">Chitinasiproducens palmae</name>
    <dbReference type="NCBI Taxonomy" id="1770053"/>
    <lineage>
        <taxon>Bacteria</taxon>
        <taxon>Pseudomonadati</taxon>
        <taxon>Pseudomonadota</taxon>
        <taxon>Betaproteobacteria</taxon>
        <taxon>Burkholderiales</taxon>
        <taxon>Burkholderiaceae</taxon>
        <taxon>Chitinasiproducens</taxon>
    </lineage>
</organism>
<dbReference type="SUPFAM" id="SSF46785">
    <property type="entry name" value="Winged helix' DNA-binding domain"/>
    <property type="match status" value="1"/>
</dbReference>
<dbReference type="Pfam" id="PF00392">
    <property type="entry name" value="GntR"/>
    <property type="match status" value="1"/>
</dbReference>
<keyword evidence="7" id="KW-1185">Reference proteome</keyword>
<dbReference type="Gene3D" id="1.10.10.10">
    <property type="entry name" value="Winged helix-like DNA-binding domain superfamily/Winged helix DNA-binding domain"/>
    <property type="match status" value="1"/>
</dbReference>
<evidence type="ECO:0000313" key="6">
    <source>
        <dbReference type="EMBL" id="SDV47179.1"/>
    </source>
</evidence>
<protein>
    <submittedName>
        <fullName evidence="6">DNA-binding transcriptional regulator, FadR family</fullName>
    </submittedName>
</protein>
<dbReference type="PRINTS" id="PR00035">
    <property type="entry name" value="HTHGNTR"/>
</dbReference>